<comment type="caution">
    <text evidence="1">The sequence shown here is derived from an EMBL/GenBank/DDBJ whole genome shotgun (WGS) entry which is preliminary data.</text>
</comment>
<organism evidence="1 2">
    <name type="scientific">Gossypium arboreum</name>
    <name type="common">Tree cotton</name>
    <name type="synonym">Gossypium nanking</name>
    <dbReference type="NCBI Taxonomy" id="29729"/>
    <lineage>
        <taxon>Eukaryota</taxon>
        <taxon>Viridiplantae</taxon>
        <taxon>Streptophyta</taxon>
        <taxon>Embryophyta</taxon>
        <taxon>Tracheophyta</taxon>
        <taxon>Spermatophyta</taxon>
        <taxon>Magnoliopsida</taxon>
        <taxon>eudicotyledons</taxon>
        <taxon>Gunneridae</taxon>
        <taxon>Pentapetalae</taxon>
        <taxon>rosids</taxon>
        <taxon>malvids</taxon>
        <taxon>Malvales</taxon>
        <taxon>Malvaceae</taxon>
        <taxon>Malvoideae</taxon>
        <taxon>Gossypium</taxon>
    </lineage>
</organism>
<proteinExistence type="predicted"/>
<dbReference type="EMBL" id="JRRC01010305">
    <property type="protein sequence ID" value="KHF97534.1"/>
    <property type="molecule type" value="Genomic_DNA"/>
</dbReference>
<evidence type="ECO:0000313" key="1">
    <source>
        <dbReference type="EMBL" id="KHF97534.1"/>
    </source>
</evidence>
<accession>A0A0B0M9W4</accession>
<gene>
    <name evidence="1" type="ORF">F383_36875</name>
</gene>
<sequence length="32" mass="3428">MAGLPVQAKSLIATNTFNKLGSELPVQAKFRP</sequence>
<keyword evidence="2" id="KW-1185">Reference proteome</keyword>
<dbReference type="Proteomes" id="UP000032142">
    <property type="component" value="Unassembled WGS sequence"/>
</dbReference>
<reference evidence="2" key="1">
    <citation type="submission" date="2014-09" db="EMBL/GenBank/DDBJ databases">
        <authorList>
            <person name="Mudge J."/>
            <person name="Ramaraj T."/>
            <person name="Lindquist I.E."/>
            <person name="Bharti A.K."/>
            <person name="Sundararajan A."/>
            <person name="Cameron C.T."/>
            <person name="Woodward J.E."/>
            <person name="May G.D."/>
            <person name="Brubaker C."/>
            <person name="Broadhvest J."/>
            <person name="Wilkins T.A."/>
        </authorList>
    </citation>
    <scope>NUCLEOTIDE SEQUENCE</scope>
    <source>
        <strain evidence="2">cv. AKA8401</strain>
    </source>
</reference>
<evidence type="ECO:0000313" key="2">
    <source>
        <dbReference type="Proteomes" id="UP000032142"/>
    </source>
</evidence>
<protein>
    <submittedName>
        <fullName evidence="1">Uncharacterized protein</fullName>
    </submittedName>
</protein>
<dbReference type="AlphaFoldDB" id="A0A0B0M9W4"/>
<name>A0A0B0M9W4_GOSAR</name>